<dbReference type="OrthoDB" id="1078367at2759"/>
<dbReference type="PANTHER" id="PTHR10302">
    <property type="entry name" value="SINGLE-STRANDED DNA-BINDING PROTEIN"/>
    <property type="match status" value="1"/>
</dbReference>
<dbReference type="Pfam" id="PF00436">
    <property type="entry name" value="SSB"/>
    <property type="match status" value="1"/>
</dbReference>
<dbReference type="Gene3D" id="2.40.50.140">
    <property type="entry name" value="Nucleic acid-binding proteins"/>
    <property type="match status" value="1"/>
</dbReference>
<evidence type="ECO:0008006" key="6">
    <source>
        <dbReference type="Google" id="ProtNLM"/>
    </source>
</evidence>
<accession>A0A058ZA14</accession>
<dbReference type="EMBL" id="KB932204">
    <property type="protein sequence ID" value="KCV70773.1"/>
    <property type="molecule type" value="Genomic_DNA"/>
</dbReference>
<evidence type="ECO:0000256" key="1">
    <source>
        <dbReference type="ARBA" id="ARBA00023125"/>
    </source>
</evidence>
<dbReference type="NCBIfam" id="TIGR00621">
    <property type="entry name" value="ssb"/>
    <property type="match status" value="1"/>
</dbReference>
<dbReference type="InterPro" id="IPR012340">
    <property type="entry name" value="NA-bd_OB-fold"/>
</dbReference>
<proteinExistence type="predicted"/>
<dbReference type="InterPro" id="IPR000424">
    <property type="entry name" value="Primosome_PriB/ssb"/>
</dbReference>
<dbReference type="CDD" id="cd04496">
    <property type="entry name" value="SSB_OBF"/>
    <property type="match status" value="1"/>
</dbReference>
<sequence>MLSATTTSLRGSVLRMRPAMMVTRMMSYNSMDHGSHEQNSHEQNSHEQDSHEQGSHGQGFDHSVGQAQEQGPVGGHEQITAQSLGIPHLGGSTSFNRVTLLGNIGRDPEVRTTTSGTEFLRFSVATHEFRGETEWHRIIVFNNNIVERFKRGNFLGRGSQVLLEGTLRTTQIRLSNGETYPQASIIINSSGGSLTPMRMRPRIPFNAAERGGHANQQADSIVPDAMGHLPDSTVTYYSDTHNSENSGETQGQDFQNRF</sequence>
<reference evidence="4" key="1">
    <citation type="submission" date="2013-04" db="EMBL/GenBank/DDBJ databases">
        <title>The Genome Sequence of Fonticula alba ATCC 38817.</title>
        <authorList>
            <consortium name="The Broad Institute Genomics Platform"/>
            <person name="Russ C."/>
            <person name="Cuomo C."/>
            <person name="Burger G."/>
            <person name="Gray M.W."/>
            <person name="Holland P.W.H."/>
            <person name="King N."/>
            <person name="Lang F.B.F."/>
            <person name="Roger A.J."/>
            <person name="Ruiz-Trillo I."/>
            <person name="Brown M."/>
            <person name="Walker B."/>
            <person name="Young S."/>
            <person name="Zeng Q."/>
            <person name="Gargeya S."/>
            <person name="Fitzgerald M."/>
            <person name="Haas B."/>
            <person name="Abouelleil A."/>
            <person name="Allen A.W."/>
            <person name="Alvarado L."/>
            <person name="Arachchi H.M."/>
            <person name="Berlin A.M."/>
            <person name="Chapman S.B."/>
            <person name="Gainer-Dewar J."/>
            <person name="Goldberg J."/>
            <person name="Griggs A."/>
            <person name="Gujja S."/>
            <person name="Hansen M."/>
            <person name="Howarth C."/>
            <person name="Imamovic A."/>
            <person name="Ireland A."/>
            <person name="Larimer J."/>
            <person name="McCowan C."/>
            <person name="Murphy C."/>
            <person name="Pearson M."/>
            <person name="Poon T.W."/>
            <person name="Priest M."/>
            <person name="Roberts A."/>
            <person name="Saif S."/>
            <person name="Shea T."/>
            <person name="Sisk P."/>
            <person name="Sykes S."/>
            <person name="Wortman J."/>
            <person name="Nusbaum C."/>
            <person name="Birren B."/>
        </authorList>
    </citation>
    <scope>NUCLEOTIDE SEQUENCE [LARGE SCALE GENOMIC DNA]</scope>
    <source>
        <strain evidence="4">ATCC 38817</strain>
    </source>
</reference>
<dbReference type="GO" id="GO:0006264">
    <property type="term" value="P:mitochondrial DNA replication"/>
    <property type="evidence" value="ECO:0007669"/>
    <property type="project" value="TreeGrafter"/>
</dbReference>
<dbReference type="RefSeq" id="XP_009495289.1">
    <property type="nucleotide sequence ID" value="XM_009497014.1"/>
</dbReference>
<protein>
    <recommendedName>
        <fullName evidence="6">Single-stranded DNA-binding protein</fullName>
    </recommendedName>
</protein>
<dbReference type="SUPFAM" id="SSF50249">
    <property type="entry name" value="Nucleic acid-binding proteins"/>
    <property type="match status" value="1"/>
</dbReference>
<name>A0A058ZA14_FONAL</name>
<evidence type="ECO:0000256" key="2">
    <source>
        <dbReference type="PROSITE-ProRule" id="PRU00252"/>
    </source>
</evidence>
<dbReference type="InterPro" id="IPR011344">
    <property type="entry name" value="ssDNA-bd"/>
</dbReference>
<evidence type="ECO:0000313" key="4">
    <source>
        <dbReference type="EMBL" id="KCV70773.1"/>
    </source>
</evidence>
<keyword evidence="5" id="KW-1185">Reference proteome</keyword>
<dbReference type="Proteomes" id="UP000030693">
    <property type="component" value="Unassembled WGS sequence"/>
</dbReference>
<evidence type="ECO:0000313" key="5">
    <source>
        <dbReference type="Proteomes" id="UP000030693"/>
    </source>
</evidence>
<dbReference type="PANTHER" id="PTHR10302:SF0">
    <property type="entry name" value="SINGLE-STRANDED DNA-BINDING PROTEIN, MITOCHONDRIAL"/>
    <property type="match status" value="1"/>
</dbReference>
<feature type="region of interest" description="Disordered" evidence="3">
    <location>
        <begin position="237"/>
        <end position="258"/>
    </location>
</feature>
<evidence type="ECO:0000256" key="3">
    <source>
        <dbReference type="SAM" id="MobiDB-lite"/>
    </source>
</evidence>
<dbReference type="GO" id="GO:0042645">
    <property type="term" value="C:mitochondrial nucleoid"/>
    <property type="evidence" value="ECO:0007669"/>
    <property type="project" value="TreeGrafter"/>
</dbReference>
<organism evidence="4">
    <name type="scientific">Fonticula alba</name>
    <name type="common">Slime mold</name>
    <dbReference type="NCBI Taxonomy" id="691883"/>
    <lineage>
        <taxon>Eukaryota</taxon>
        <taxon>Rotosphaerida</taxon>
        <taxon>Fonticulaceae</taxon>
        <taxon>Fonticula</taxon>
    </lineage>
</organism>
<gene>
    <name evidence="4" type="ORF">H696_03124</name>
</gene>
<dbReference type="PROSITE" id="PS50935">
    <property type="entry name" value="SSB"/>
    <property type="match status" value="1"/>
</dbReference>
<dbReference type="AlphaFoldDB" id="A0A058ZA14"/>
<dbReference type="GO" id="GO:0003697">
    <property type="term" value="F:single-stranded DNA binding"/>
    <property type="evidence" value="ECO:0007669"/>
    <property type="project" value="InterPro"/>
</dbReference>
<dbReference type="GeneID" id="20527849"/>
<feature type="compositionally biased region" description="Basic and acidic residues" evidence="3">
    <location>
        <begin position="33"/>
        <end position="54"/>
    </location>
</feature>
<feature type="region of interest" description="Disordered" evidence="3">
    <location>
        <begin position="30"/>
        <end position="76"/>
    </location>
</feature>
<keyword evidence="1 2" id="KW-0238">DNA-binding</keyword>